<keyword evidence="1" id="KW-0175">Coiled coil</keyword>
<keyword evidence="3" id="KW-1185">Reference proteome</keyword>
<dbReference type="AlphaFoldDB" id="F3QMK2"/>
<evidence type="ECO:0000313" key="3">
    <source>
        <dbReference type="Proteomes" id="UP000005156"/>
    </source>
</evidence>
<protein>
    <submittedName>
        <fullName evidence="2">Conserved domain protein</fullName>
    </submittedName>
</protein>
<evidence type="ECO:0000256" key="1">
    <source>
        <dbReference type="SAM" id="Coils"/>
    </source>
</evidence>
<feature type="coiled-coil region" evidence="1">
    <location>
        <begin position="279"/>
        <end position="306"/>
    </location>
</feature>
<reference evidence="2 3" key="1">
    <citation type="submission" date="2011-02" db="EMBL/GenBank/DDBJ databases">
        <authorList>
            <person name="Weinstock G."/>
            <person name="Sodergren E."/>
            <person name="Clifton S."/>
            <person name="Fulton L."/>
            <person name="Fulton B."/>
            <person name="Courtney L."/>
            <person name="Fronick C."/>
            <person name="Harrison M."/>
            <person name="Strong C."/>
            <person name="Farmer C."/>
            <person name="Delahaunty K."/>
            <person name="Markovic C."/>
            <person name="Hall O."/>
            <person name="Minx P."/>
            <person name="Tomlinson C."/>
            <person name="Mitreva M."/>
            <person name="Hou S."/>
            <person name="Chen J."/>
            <person name="Wollam A."/>
            <person name="Pepin K.H."/>
            <person name="Johnson M."/>
            <person name="Bhonagiri V."/>
            <person name="Zhang X."/>
            <person name="Suruliraj S."/>
            <person name="Warren W."/>
            <person name="Chinwalla A."/>
            <person name="Mardis E.R."/>
            <person name="Wilson R.K."/>
        </authorList>
    </citation>
    <scope>NUCLEOTIDE SEQUENCE [LARGE SCALE GENOMIC DNA]</scope>
    <source>
        <strain evidence="2 3">YIT 11859</strain>
    </source>
</reference>
<dbReference type="EMBL" id="AFBP01000082">
    <property type="protein sequence ID" value="EGG51799.1"/>
    <property type="molecule type" value="Genomic_DNA"/>
</dbReference>
<name>F3QMK2_9BURK</name>
<organism evidence="2 3">
    <name type="scientific">Parasutterella excrementihominis YIT 11859</name>
    <dbReference type="NCBI Taxonomy" id="762966"/>
    <lineage>
        <taxon>Bacteria</taxon>
        <taxon>Pseudomonadati</taxon>
        <taxon>Pseudomonadota</taxon>
        <taxon>Betaproteobacteria</taxon>
        <taxon>Burkholderiales</taxon>
        <taxon>Sutterellaceae</taxon>
        <taxon>Parasutterella</taxon>
    </lineage>
</organism>
<sequence length="352" mass="41045">MEDRVRTMSCNLSNRYLNPGFKELRSTIADHQAPSWGQMYFLVELCKKTIEELEKNPPEEKEYYSCFILCTCGPKDFLIGVLEVIEETEEYDFWLPRIVMEWEERELFLTALQIIGKYLGLISHKEIPIVNRSEYYRITSDPYSYSSNFDQLGQIGSNLARIGSFVRSENLYSSLDILSSVIDELETECRRLTGFLNWFQQCIGNSGSFYRDIKNFRFLQKGAPAAESNSVRLANGLRECGSKIKRISRELSGLGQEVKPFQLEDPKNLEIIDDLNEYLGGLKYAIRQLKEQLSEKEEAQKGAERRRRDELDRWVEEFIDENFKDTEPILLGQPEICLKPELPEHPDKENRQ</sequence>
<dbReference type="HOGENOM" id="CLU_787198_0_0_4"/>
<comment type="caution">
    <text evidence="2">The sequence shown here is derived from an EMBL/GenBank/DDBJ whole genome shotgun (WGS) entry which is preliminary data.</text>
</comment>
<accession>F3QMK2</accession>
<dbReference type="Proteomes" id="UP000005156">
    <property type="component" value="Unassembled WGS sequence"/>
</dbReference>
<evidence type="ECO:0000313" key="2">
    <source>
        <dbReference type="EMBL" id="EGG51799.1"/>
    </source>
</evidence>
<gene>
    <name evidence="2" type="ORF">HMPREF9439_02181</name>
</gene>
<proteinExistence type="predicted"/>